<keyword evidence="4" id="KW-0963">Cytoplasm</keyword>
<reference evidence="15" key="1">
    <citation type="submission" date="2016-12" db="EMBL/GenBank/DDBJ databases">
        <title>Mouse lemur reference genome and diversity panel.</title>
        <authorList>
            <person name="Harris R."/>
            <person name="Larsen P."/>
            <person name="Liu Y."/>
            <person name="Hughes D.S."/>
            <person name="Murali S."/>
            <person name="Raveendran M."/>
            <person name="Korchina V."/>
            <person name="Wang M."/>
            <person name="Jhangiani S."/>
            <person name="Bandaranaike D."/>
            <person name="Bellair M."/>
            <person name="Blankenburg K."/>
            <person name="Chao H."/>
            <person name="Dahdouli M."/>
            <person name="Dinh H."/>
            <person name="Doddapaneni H."/>
            <person name="English A."/>
            <person name="Firestine M."/>
            <person name="Gnanaolivu R."/>
            <person name="Gross S."/>
            <person name="Hernandez B."/>
            <person name="Javaid M."/>
            <person name="Jayaseelan J."/>
            <person name="Jones J."/>
            <person name="Khan Z."/>
            <person name="Kovar C."/>
            <person name="Kurapati P."/>
            <person name="Le B."/>
            <person name="Lee S."/>
            <person name="Li M."/>
            <person name="Mathew T."/>
            <person name="Narasimhan A."/>
            <person name="Ngo D."/>
            <person name="Nguyen L."/>
            <person name="Okwuonu G."/>
            <person name="Ongeri F."/>
            <person name="Osuji N."/>
            <person name="Pu L.-L."/>
            <person name="Puazo M."/>
            <person name="Quiroz J."/>
            <person name="Raj R."/>
            <person name="Rajbhandari K."/>
            <person name="Reid J.G."/>
            <person name="Santibanez J."/>
            <person name="Sexton D."/>
            <person name="Skinner E."/>
            <person name="Vee V."/>
            <person name="Weissenberger G."/>
            <person name="Wu Y."/>
            <person name="Xin Y."/>
            <person name="Han Y."/>
            <person name="Campbell C."/>
            <person name="Brown A."/>
            <person name="Sullivan B."/>
            <person name="Shelton J."/>
            <person name="Brown S."/>
            <person name="Dudchenko O."/>
            <person name="Machol I."/>
            <person name="Durand N."/>
            <person name="Shamim M."/>
            <person name="Lieberman A."/>
            <person name="Muzny D.M."/>
            <person name="Richards S."/>
            <person name="Yoder A."/>
            <person name="Worley K.C."/>
            <person name="Rogers J."/>
            <person name="Gibbs R.A."/>
        </authorList>
    </citation>
    <scope>NUCLEOTIDE SEQUENCE [LARGE SCALE GENOMIC DNA]</scope>
</reference>
<evidence type="ECO:0000256" key="1">
    <source>
        <dbReference type="ARBA" id="ARBA00004123"/>
    </source>
</evidence>
<feature type="repeat" description="WD" evidence="13">
    <location>
        <begin position="386"/>
        <end position="418"/>
    </location>
</feature>
<evidence type="ECO:0000313" key="16">
    <source>
        <dbReference type="Proteomes" id="UP000694394"/>
    </source>
</evidence>
<comment type="subunit">
    <text evidence="12">Homodimers. Component of the subcortical maternal complex (SCMC), at least composed of NLRP5, KHDC3, OOEP, and TLE6. Within the complex, interacts with NLRP5, KHDC3 and OOEP. The SCMC may facilitate translocation of its components between the nuclear and cytoplasmic compartments. As part of the SCMC interacts with the SCMC-associated protein ZBED3. As part of the SCMC interacts with the SCMC-associated protein NLRP4F. As part of the SCMC interacts with the SCMC-associated protein CFL1/Cofilin-1. Interacts with FOXG1/BF-1; the interaction inhibits TLE1 interaction with FOXG1/BF-1. Interacts with NFATC1. Interacts with PAX6.</text>
</comment>
<reference evidence="15" key="2">
    <citation type="submission" date="2025-08" db="UniProtKB">
        <authorList>
            <consortium name="Ensembl"/>
        </authorList>
    </citation>
    <scope>IDENTIFICATION</scope>
</reference>
<feature type="region of interest" description="Disordered" evidence="14">
    <location>
        <begin position="1"/>
        <end position="34"/>
    </location>
</feature>
<dbReference type="FunFam" id="2.130.10.10:FF:000546">
    <property type="entry name" value="TLE family member 6, subcortical maternal complex member"/>
    <property type="match status" value="1"/>
</dbReference>
<dbReference type="InterPro" id="IPR009146">
    <property type="entry name" value="Groucho_enhance"/>
</dbReference>
<evidence type="ECO:0000256" key="3">
    <source>
        <dbReference type="ARBA" id="ARBA00005969"/>
    </source>
</evidence>
<protein>
    <recommendedName>
        <fullName evidence="11">Transducin-like enhancer protein 6</fullName>
    </recommendedName>
</protein>
<keyword evidence="9" id="KW-0804">Transcription</keyword>
<evidence type="ECO:0000256" key="13">
    <source>
        <dbReference type="PROSITE-ProRule" id="PRU00221"/>
    </source>
</evidence>
<dbReference type="Ensembl" id="ENSMICT00000058245.1">
    <property type="protein sequence ID" value="ENSMICP00000048287.1"/>
    <property type="gene ID" value="ENSMICG00000003016.3"/>
</dbReference>
<dbReference type="EMBL" id="ABDC03028010">
    <property type="status" value="NOT_ANNOTATED_CDS"/>
    <property type="molecule type" value="Genomic_DNA"/>
</dbReference>
<keyword evidence="16" id="KW-1185">Reference proteome</keyword>
<feature type="region of interest" description="Disordered" evidence="14">
    <location>
        <begin position="186"/>
        <end position="235"/>
    </location>
</feature>
<evidence type="ECO:0000256" key="2">
    <source>
        <dbReference type="ARBA" id="ARBA00004496"/>
    </source>
</evidence>
<dbReference type="SMART" id="SM00320">
    <property type="entry name" value="WD40"/>
    <property type="match status" value="6"/>
</dbReference>
<evidence type="ECO:0000256" key="6">
    <source>
        <dbReference type="ARBA" id="ARBA00022574"/>
    </source>
</evidence>
<organism evidence="15 16">
    <name type="scientific">Microcebus murinus</name>
    <name type="common">Gray mouse lemur</name>
    <name type="synonym">Lemur murinus</name>
    <dbReference type="NCBI Taxonomy" id="30608"/>
    <lineage>
        <taxon>Eukaryota</taxon>
        <taxon>Metazoa</taxon>
        <taxon>Chordata</taxon>
        <taxon>Craniata</taxon>
        <taxon>Vertebrata</taxon>
        <taxon>Euteleostomi</taxon>
        <taxon>Mammalia</taxon>
        <taxon>Eutheria</taxon>
        <taxon>Euarchontoglires</taxon>
        <taxon>Primates</taxon>
        <taxon>Strepsirrhini</taxon>
        <taxon>Lemuriformes</taxon>
        <taxon>Cheirogaleidae</taxon>
        <taxon>Microcebus</taxon>
    </lineage>
</organism>
<dbReference type="Proteomes" id="UP000694394">
    <property type="component" value="Chromosome 24"/>
</dbReference>
<dbReference type="GO" id="GO:0140094">
    <property type="term" value="F:structural constituent of cytoplasmic lattice"/>
    <property type="evidence" value="ECO:0007669"/>
    <property type="project" value="Ensembl"/>
</dbReference>
<dbReference type="GO" id="GO:0060136">
    <property type="term" value="P:embryonic process involved in female pregnancy"/>
    <property type="evidence" value="ECO:0007669"/>
    <property type="project" value="Ensembl"/>
</dbReference>
<evidence type="ECO:0000256" key="7">
    <source>
        <dbReference type="ARBA" id="ARBA00022737"/>
    </source>
</evidence>
<keyword evidence="10" id="KW-0539">Nucleus</keyword>
<evidence type="ECO:0000313" key="15">
    <source>
        <dbReference type="Ensembl" id="ENSMICP00000048287.1"/>
    </source>
</evidence>
<evidence type="ECO:0000256" key="4">
    <source>
        <dbReference type="ARBA" id="ARBA00022490"/>
    </source>
</evidence>
<evidence type="ECO:0000256" key="9">
    <source>
        <dbReference type="ARBA" id="ARBA00023163"/>
    </source>
</evidence>
<dbReference type="PANTHER" id="PTHR10814:SF2">
    <property type="entry name" value="TRANSDUCIN-LIKE ENHANCER PROTEIN 6"/>
    <property type="match status" value="1"/>
</dbReference>
<evidence type="ECO:0000256" key="10">
    <source>
        <dbReference type="ARBA" id="ARBA00023242"/>
    </source>
</evidence>
<feature type="compositionally biased region" description="Basic and acidic residues" evidence="14">
    <location>
        <begin position="109"/>
        <end position="121"/>
    </location>
</feature>
<name>A0A8C5YBZ9_MICMU</name>
<dbReference type="GO" id="GO:0106333">
    <property type="term" value="C:subcortical maternal complex"/>
    <property type="evidence" value="ECO:0007669"/>
    <property type="project" value="Ensembl"/>
</dbReference>
<proteinExistence type="inferred from homology"/>
<dbReference type="GeneTree" id="ENSGT01030000234519"/>
<feature type="compositionally biased region" description="Polar residues" evidence="14">
    <location>
        <begin position="25"/>
        <end position="34"/>
    </location>
</feature>
<dbReference type="SUPFAM" id="SSF50978">
    <property type="entry name" value="WD40 repeat-like"/>
    <property type="match status" value="1"/>
</dbReference>
<dbReference type="GO" id="GO:0140095">
    <property type="term" value="C:cytoplasmic lattice"/>
    <property type="evidence" value="ECO:0007669"/>
    <property type="project" value="Ensembl"/>
</dbReference>
<accession>A0A8C5YBZ9</accession>
<dbReference type="PROSITE" id="PS50082">
    <property type="entry name" value="WD_REPEATS_2"/>
    <property type="match status" value="1"/>
</dbReference>
<feature type="region of interest" description="Disordered" evidence="14">
    <location>
        <begin position="99"/>
        <end position="121"/>
    </location>
</feature>
<evidence type="ECO:0000256" key="5">
    <source>
        <dbReference type="ARBA" id="ARBA00022553"/>
    </source>
</evidence>
<evidence type="ECO:0000256" key="12">
    <source>
        <dbReference type="ARBA" id="ARBA00093475"/>
    </source>
</evidence>
<sequence>MTSVDRPSPRAALEGTSPLPGIFTAKSSPAPSSQGLLSQVKQFSRCPPLLAAKLESICSSLQRVQEDLEGHQKQIGSVLQIVESCGELQGLLTVGVAQIPPASPTSPDVRPRPEARSPQERDFREVLAARSSDWLWWPFGAGPQPETPTSWDPQPRFWQDVLTEQLWQVFAGVHSELKDLGHKLTERAPGLESEARGSDESETEPGPEDASSPRALGLPTTSAGPPDRSSGCGVAQEPVGRPFSFLKPICWDPEDFDDSWKRPDTAPGQSWRLAVPYELEKMRVLAHGESVLAVAVSSFTRHAFTCSRAGVKVWSLTGQVAKDRFPEAHLPVQTPGAYLRTCLLSANSRTLFTGGYNLAGVSVWDLVAPSLHVKGELPCAGLACQALAASPDDNLAISGFSSGTVRVWDLRDHSVVRDLTGHPNGVKSIAVKDHNIWAGGLDACLRCWDQRMGKKPLEYLFESQIMSLSHSPKEDWVLLGLANGQQWLQDTRGGESHMVGSNGGTILGLKFSPFGRWWVSVGMEDVSIHSMPTGAKVFQVPRRAGRGAEGTTPKPELTVPHLPPCQVPETSPVMCCDVSSNNRLVVMGCGDQALVYQVTY</sequence>
<dbReference type="InterPro" id="IPR015943">
    <property type="entry name" value="WD40/YVTN_repeat-like_dom_sf"/>
</dbReference>
<keyword evidence="8" id="KW-0805">Transcription regulation</keyword>
<dbReference type="GO" id="GO:0140089">
    <property type="term" value="P:protein storage"/>
    <property type="evidence" value="ECO:0007669"/>
    <property type="project" value="Ensembl"/>
</dbReference>
<dbReference type="GO" id="GO:0003714">
    <property type="term" value="F:transcription corepressor activity"/>
    <property type="evidence" value="ECO:0007669"/>
    <property type="project" value="TreeGrafter"/>
</dbReference>
<dbReference type="GO" id="GO:0090090">
    <property type="term" value="P:negative regulation of canonical Wnt signaling pathway"/>
    <property type="evidence" value="ECO:0007669"/>
    <property type="project" value="TreeGrafter"/>
</dbReference>
<dbReference type="Pfam" id="PF00400">
    <property type="entry name" value="WD40"/>
    <property type="match status" value="2"/>
</dbReference>
<evidence type="ECO:0000256" key="11">
    <source>
        <dbReference type="ARBA" id="ARBA00073393"/>
    </source>
</evidence>
<dbReference type="Gene3D" id="2.130.10.10">
    <property type="entry name" value="YVTN repeat-like/Quinoprotein amine dehydrogenase"/>
    <property type="match status" value="1"/>
</dbReference>
<evidence type="ECO:0000256" key="14">
    <source>
        <dbReference type="SAM" id="MobiDB-lite"/>
    </source>
</evidence>
<dbReference type="InterPro" id="IPR036322">
    <property type="entry name" value="WD40_repeat_dom_sf"/>
</dbReference>
<dbReference type="PANTHER" id="PTHR10814">
    <property type="entry name" value="TRANSDUCIN-LIKE ENHANCER PROTEIN"/>
    <property type="match status" value="1"/>
</dbReference>
<comment type="subcellular location">
    <subcellularLocation>
        <location evidence="2">Cytoplasm</location>
    </subcellularLocation>
    <subcellularLocation>
        <location evidence="1">Nucleus</location>
    </subcellularLocation>
</comment>
<reference evidence="15" key="3">
    <citation type="submission" date="2025-09" db="UniProtKB">
        <authorList>
            <consortium name="Ensembl"/>
        </authorList>
    </citation>
    <scope>IDENTIFICATION</scope>
</reference>
<dbReference type="GO" id="GO:0005634">
    <property type="term" value="C:nucleus"/>
    <property type="evidence" value="ECO:0007669"/>
    <property type="project" value="UniProtKB-SubCell"/>
</dbReference>
<evidence type="ECO:0000256" key="8">
    <source>
        <dbReference type="ARBA" id="ARBA00023015"/>
    </source>
</evidence>
<keyword evidence="7" id="KW-0677">Repeat</keyword>
<dbReference type="GO" id="GO:0005667">
    <property type="term" value="C:transcription regulator complex"/>
    <property type="evidence" value="ECO:0007669"/>
    <property type="project" value="TreeGrafter"/>
</dbReference>
<dbReference type="InterPro" id="IPR001680">
    <property type="entry name" value="WD40_rpt"/>
</dbReference>
<dbReference type="AlphaFoldDB" id="A0A8C5YBZ9"/>
<comment type="similarity">
    <text evidence="3">Belongs to the WD repeat Groucho/TLE family.</text>
</comment>
<keyword evidence="6 13" id="KW-0853">WD repeat</keyword>
<keyword evidence="5" id="KW-0597">Phosphoprotein</keyword>
<gene>
    <name evidence="15" type="primary">TLE6</name>
</gene>